<keyword evidence="3" id="KW-1185">Reference proteome</keyword>
<dbReference type="InterPro" id="IPR025411">
    <property type="entry name" value="DUF4136"/>
</dbReference>
<feature type="domain" description="DUF4136" evidence="1">
    <location>
        <begin position="18"/>
        <end position="194"/>
    </location>
</feature>
<dbReference type="EMBL" id="JAETXX010000011">
    <property type="protein sequence ID" value="MCF8715970.1"/>
    <property type="molecule type" value="Genomic_DNA"/>
</dbReference>
<sequence length="199" mass="22516">MISCSDDGPDYVDELDVVYTNYDSSFDFSTTTTYALPDRVIEVTGENIGDTDFDEDVDYVDPVYGDPILAGIKENMDAFGWQEVDESSNPDVIILPTAMDTVNLYYYYDWGYWGWYYPGWGPGWGWYYPGYYPPIISGYRSGTILLQMTYPSGIGVNDNIPVLWTGAINGLLEGSTSSIQTRIENTVDQVFKQSQYLNK</sequence>
<dbReference type="Proteomes" id="UP000829517">
    <property type="component" value="Unassembled WGS sequence"/>
</dbReference>
<dbReference type="Gene3D" id="3.30.160.670">
    <property type="match status" value="1"/>
</dbReference>
<dbReference type="RefSeq" id="WP_236959935.1">
    <property type="nucleotide sequence ID" value="NZ_JAETXX010000011.1"/>
</dbReference>
<evidence type="ECO:0000313" key="3">
    <source>
        <dbReference type="Proteomes" id="UP000829517"/>
    </source>
</evidence>
<protein>
    <submittedName>
        <fullName evidence="2">DUF4136 domain-containing protein</fullName>
    </submittedName>
</protein>
<reference evidence="2 3" key="1">
    <citation type="submission" date="2021-01" db="EMBL/GenBank/DDBJ databases">
        <title>Genome sequencing of Joostella atrarenae M1-2 (= KCTC 23194).</title>
        <authorList>
            <person name="Zakaria M.R."/>
            <person name="Lam M.Q."/>
            <person name="Chong C.S."/>
        </authorList>
    </citation>
    <scope>NUCLEOTIDE SEQUENCE [LARGE SCALE GENOMIC DNA]</scope>
    <source>
        <strain evidence="2 3">M1-2</strain>
    </source>
</reference>
<organism evidence="2 3">
    <name type="scientific">Joostella atrarenae</name>
    <dbReference type="NCBI Taxonomy" id="679257"/>
    <lineage>
        <taxon>Bacteria</taxon>
        <taxon>Pseudomonadati</taxon>
        <taxon>Bacteroidota</taxon>
        <taxon>Flavobacteriia</taxon>
        <taxon>Flavobacteriales</taxon>
        <taxon>Flavobacteriaceae</taxon>
        <taxon>Joostella</taxon>
    </lineage>
</organism>
<name>A0ABS9J6F3_9FLAO</name>
<evidence type="ECO:0000259" key="1">
    <source>
        <dbReference type="Pfam" id="PF13590"/>
    </source>
</evidence>
<comment type="caution">
    <text evidence="2">The sequence shown here is derived from an EMBL/GenBank/DDBJ whole genome shotgun (WGS) entry which is preliminary data.</text>
</comment>
<proteinExistence type="predicted"/>
<gene>
    <name evidence="2" type="ORF">JM658_14125</name>
</gene>
<dbReference type="Pfam" id="PF13590">
    <property type="entry name" value="DUF4136"/>
    <property type="match status" value="1"/>
</dbReference>
<accession>A0ABS9J6F3</accession>
<evidence type="ECO:0000313" key="2">
    <source>
        <dbReference type="EMBL" id="MCF8715970.1"/>
    </source>
</evidence>